<feature type="chain" id="PRO_5031145663" description="ArsR family transcriptional regulator" evidence="1">
    <location>
        <begin position="21"/>
        <end position="249"/>
    </location>
</feature>
<feature type="signal peptide" evidence="1">
    <location>
        <begin position="1"/>
        <end position="20"/>
    </location>
</feature>
<dbReference type="SUPFAM" id="SSF46785">
    <property type="entry name" value="Winged helix' DNA-binding domain"/>
    <property type="match status" value="1"/>
</dbReference>
<gene>
    <name evidence="2" type="ORF">ENJ10_11805</name>
</gene>
<evidence type="ECO:0008006" key="3">
    <source>
        <dbReference type="Google" id="ProtNLM"/>
    </source>
</evidence>
<proteinExistence type="predicted"/>
<evidence type="ECO:0000256" key="1">
    <source>
        <dbReference type="SAM" id="SignalP"/>
    </source>
</evidence>
<organism evidence="2">
    <name type="scientific">Caldithrix abyssi</name>
    <dbReference type="NCBI Taxonomy" id="187145"/>
    <lineage>
        <taxon>Bacteria</taxon>
        <taxon>Pseudomonadati</taxon>
        <taxon>Calditrichota</taxon>
        <taxon>Calditrichia</taxon>
        <taxon>Calditrichales</taxon>
        <taxon>Calditrichaceae</taxon>
        <taxon>Caldithrix</taxon>
    </lineage>
</organism>
<reference evidence="2" key="1">
    <citation type="journal article" date="2020" name="mSystems">
        <title>Genome- and Community-Level Interaction Insights into Carbon Utilization and Element Cycling Functions of Hydrothermarchaeota in Hydrothermal Sediment.</title>
        <authorList>
            <person name="Zhou Z."/>
            <person name="Liu Y."/>
            <person name="Xu W."/>
            <person name="Pan J."/>
            <person name="Luo Z.H."/>
            <person name="Li M."/>
        </authorList>
    </citation>
    <scope>NUCLEOTIDE SEQUENCE [LARGE SCALE GENOMIC DNA]</scope>
    <source>
        <strain evidence="2">HyVt-456</strain>
    </source>
</reference>
<sequence length="249" mass="28508">MRYFLSVFLLFLFPSAMLMAQESEAVLAQNGVDSTAADSTKIDLIYLPVTLLKDSTLKFNLEYSGKEEPKIFFPKVTLPDNPLEIDMRGTSYYTPREVQDHLDKAMNRPRSESLVPVFALAAFAARMAEKQLKIQKLLEKKAEDYLITDSEWHLLTALWKKAPMNVEELYRVHKSYSARAMEKELLLLNDKGLLKTRKTGNGILLFYPAQKAEAVLALFNSALPRLDKDPQTLKRVLERKKDLEKIILP</sequence>
<dbReference type="InterPro" id="IPR036388">
    <property type="entry name" value="WH-like_DNA-bd_sf"/>
</dbReference>
<dbReference type="AlphaFoldDB" id="A0A7V1LNW7"/>
<evidence type="ECO:0000313" key="2">
    <source>
        <dbReference type="EMBL" id="HED11365.1"/>
    </source>
</evidence>
<name>A0A7V1LNW7_CALAY</name>
<accession>A0A7V1LNW7</accession>
<dbReference type="InterPro" id="IPR036390">
    <property type="entry name" value="WH_DNA-bd_sf"/>
</dbReference>
<keyword evidence="1" id="KW-0732">Signal</keyword>
<dbReference type="Gene3D" id="1.10.10.10">
    <property type="entry name" value="Winged helix-like DNA-binding domain superfamily/Winged helix DNA-binding domain"/>
    <property type="match status" value="1"/>
</dbReference>
<dbReference type="Proteomes" id="UP000886005">
    <property type="component" value="Unassembled WGS sequence"/>
</dbReference>
<comment type="caution">
    <text evidence="2">The sequence shown here is derived from an EMBL/GenBank/DDBJ whole genome shotgun (WGS) entry which is preliminary data.</text>
</comment>
<dbReference type="EMBL" id="DRLD01000328">
    <property type="protein sequence ID" value="HED11365.1"/>
    <property type="molecule type" value="Genomic_DNA"/>
</dbReference>
<protein>
    <recommendedName>
        <fullName evidence="3">ArsR family transcriptional regulator</fullName>
    </recommendedName>
</protein>